<proteinExistence type="predicted"/>
<dbReference type="PANTHER" id="PTHR36761">
    <property type="entry name" value="ORF03 PROTEIN"/>
    <property type="match status" value="1"/>
</dbReference>
<keyword evidence="2" id="KW-1133">Transmembrane helix</keyword>
<comment type="caution">
    <text evidence="3">The sequence shown here is derived from an EMBL/GenBank/DDBJ whole genome shotgun (WGS) entry which is preliminary data.</text>
</comment>
<evidence type="ECO:0000313" key="3">
    <source>
        <dbReference type="EMBL" id="KAA8492011.1"/>
    </source>
</evidence>
<evidence type="ECO:0000256" key="1">
    <source>
        <dbReference type="SAM" id="MobiDB-lite"/>
    </source>
</evidence>
<dbReference type="PANTHER" id="PTHR36761:SF2">
    <property type="entry name" value="ORF03 PROTEIN"/>
    <property type="match status" value="1"/>
</dbReference>
<reference evidence="4" key="1">
    <citation type="journal article" date="2019" name="Nat. Commun.">
        <title>Expansion of phycobilisome linker gene families in mesophilic red algae.</title>
        <authorList>
            <person name="Lee J."/>
            <person name="Kim D."/>
            <person name="Bhattacharya D."/>
            <person name="Yoon H.S."/>
        </authorList>
    </citation>
    <scope>NUCLEOTIDE SEQUENCE [LARGE SCALE GENOMIC DNA]</scope>
    <source>
        <strain evidence="4">CCMP 1328</strain>
    </source>
</reference>
<organism evidence="3 4">
    <name type="scientific">Porphyridium purpureum</name>
    <name type="common">Red alga</name>
    <name type="synonym">Porphyridium cruentum</name>
    <dbReference type="NCBI Taxonomy" id="35688"/>
    <lineage>
        <taxon>Eukaryota</taxon>
        <taxon>Rhodophyta</taxon>
        <taxon>Bangiophyceae</taxon>
        <taxon>Porphyridiales</taxon>
        <taxon>Porphyridiaceae</taxon>
        <taxon>Porphyridium</taxon>
    </lineage>
</organism>
<keyword evidence="2" id="KW-0812">Transmembrane</keyword>
<dbReference type="Gene3D" id="1.25.40.10">
    <property type="entry name" value="Tetratricopeptide repeat domain"/>
    <property type="match status" value="1"/>
</dbReference>
<name>A0A5J4YKK5_PORPP</name>
<evidence type="ECO:0000313" key="4">
    <source>
        <dbReference type="Proteomes" id="UP000324585"/>
    </source>
</evidence>
<sequence>MRQMPGEESKSGYELGDTLRAEKTLEQELDEIEAMATNKSPENEGKVYMFGAWLDEQTAGRKVMKSSAGPRGSSDSIEEIEQRSFQRGVDLYNRGRYRESVGLFRAVIENVGTGSRFGGEAGLWLAQAYDALGDKPAARQLLGTLKVHPDKDVKKVADELLYILQAPKLLLDETSLIQIGELSEELHNKPKAKSKMSRGYGTGKAAYAVMEKGPEKYSVEWFLAQRTPKQETSDNKMAVLVIGSCALMLVILFGSRL</sequence>
<dbReference type="EMBL" id="VRMN01000011">
    <property type="protein sequence ID" value="KAA8492011.1"/>
    <property type="molecule type" value="Genomic_DNA"/>
</dbReference>
<keyword evidence="4" id="KW-1185">Reference proteome</keyword>
<evidence type="ECO:0008006" key="5">
    <source>
        <dbReference type="Google" id="ProtNLM"/>
    </source>
</evidence>
<dbReference type="Proteomes" id="UP000324585">
    <property type="component" value="Unassembled WGS sequence"/>
</dbReference>
<gene>
    <name evidence="3" type="ORF">FVE85_8493</name>
</gene>
<protein>
    <recommendedName>
        <fullName evidence="5">Outer membrane lipoprotein BamD-like domain-containing protein</fullName>
    </recommendedName>
</protein>
<evidence type="ECO:0000256" key="2">
    <source>
        <dbReference type="SAM" id="Phobius"/>
    </source>
</evidence>
<dbReference type="OrthoDB" id="2019920at2759"/>
<feature type="transmembrane region" description="Helical" evidence="2">
    <location>
        <begin position="237"/>
        <end position="255"/>
    </location>
</feature>
<feature type="region of interest" description="Disordered" evidence="1">
    <location>
        <begin position="1"/>
        <end position="22"/>
    </location>
</feature>
<dbReference type="OMA" id="EWILQEQ"/>
<accession>A0A5J4YKK5</accession>
<dbReference type="InterPro" id="IPR011990">
    <property type="entry name" value="TPR-like_helical_dom_sf"/>
</dbReference>
<dbReference type="AlphaFoldDB" id="A0A5J4YKK5"/>
<keyword evidence="2" id="KW-0472">Membrane</keyword>